<name>A0A485LBV8_9STRA</name>
<dbReference type="AlphaFoldDB" id="A0A485LBV8"/>
<dbReference type="InterPro" id="IPR024107">
    <property type="entry name" value="Tyr-tRNA-ligase_bac_1"/>
</dbReference>
<evidence type="ECO:0000256" key="10">
    <source>
        <dbReference type="PROSITE-ProRule" id="PRU00182"/>
    </source>
</evidence>
<dbReference type="InterPro" id="IPR014729">
    <property type="entry name" value="Rossmann-like_a/b/a_fold"/>
</dbReference>
<dbReference type="Gene3D" id="1.10.240.10">
    <property type="entry name" value="Tyrosyl-Transfer RNA Synthetase"/>
    <property type="match status" value="1"/>
</dbReference>
<dbReference type="SUPFAM" id="SSF52374">
    <property type="entry name" value="Nucleotidylyl transferase"/>
    <property type="match status" value="1"/>
</dbReference>
<evidence type="ECO:0000256" key="3">
    <source>
        <dbReference type="ARBA" id="ARBA00022741"/>
    </source>
</evidence>
<comment type="similarity">
    <text evidence="11">Belongs to the class-I aminoacyl-tRNA synthetase family.</text>
</comment>
<dbReference type="FunFam" id="1.10.240.10:FF:000001">
    <property type="entry name" value="Tyrosine--tRNA ligase"/>
    <property type="match status" value="1"/>
</dbReference>
<dbReference type="PANTHER" id="PTHR11766">
    <property type="entry name" value="TYROSYL-TRNA SYNTHETASE"/>
    <property type="match status" value="1"/>
</dbReference>
<dbReference type="GO" id="GO:0004831">
    <property type="term" value="F:tyrosine-tRNA ligase activity"/>
    <property type="evidence" value="ECO:0007669"/>
    <property type="project" value="UniProtKB-EC"/>
</dbReference>
<reference evidence="13" key="2">
    <citation type="submission" date="2019-06" db="EMBL/GenBank/DDBJ databases">
        <title>Genomics analysis of Aphanomyces spp. identifies a new class of oomycete effector associated with host adaptation.</title>
        <authorList>
            <person name="Gaulin E."/>
        </authorList>
    </citation>
    <scope>NUCLEOTIDE SEQUENCE</scope>
    <source>
        <strain evidence="13">CBS 578.67</strain>
    </source>
</reference>
<evidence type="ECO:0000256" key="9">
    <source>
        <dbReference type="ARBA" id="ARBA00048248"/>
    </source>
</evidence>
<accession>A0A485LBV8</accession>
<dbReference type="GO" id="GO:0003723">
    <property type="term" value="F:RNA binding"/>
    <property type="evidence" value="ECO:0007669"/>
    <property type="project" value="UniProtKB-KW"/>
</dbReference>
<dbReference type="GO" id="GO:0005829">
    <property type="term" value="C:cytosol"/>
    <property type="evidence" value="ECO:0007669"/>
    <property type="project" value="TreeGrafter"/>
</dbReference>
<dbReference type="PROSITE" id="PS50889">
    <property type="entry name" value="S4"/>
    <property type="match status" value="1"/>
</dbReference>
<dbReference type="Pfam" id="PF22421">
    <property type="entry name" value="SYY_C-terminal"/>
    <property type="match status" value="1"/>
</dbReference>
<dbReference type="CDD" id="cd00805">
    <property type="entry name" value="TyrRS_core"/>
    <property type="match status" value="1"/>
</dbReference>
<evidence type="ECO:0000256" key="11">
    <source>
        <dbReference type="RuleBase" id="RU361234"/>
    </source>
</evidence>
<evidence type="ECO:0000313" key="13">
    <source>
        <dbReference type="EMBL" id="KAF0689497.1"/>
    </source>
</evidence>
<dbReference type="OrthoDB" id="337870at2759"/>
<dbReference type="GO" id="GO:0005524">
    <property type="term" value="F:ATP binding"/>
    <property type="evidence" value="ECO:0007669"/>
    <property type="project" value="UniProtKB-KW"/>
</dbReference>
<dbReference type="SUPFAM" id="SSF55174">
    <property type="entry name" value="Alpha-L RNA-binding motif"/>
    <property type="match status" value="1"/>
</dbReference>
<evidence type="ECO:0000256" key="2">
    <source>
        <dbReference type="ARBA" id="ARBA00022598"/>
    </source>
</evidence>
<keyword evidence="2 11" id="KW-0436">Ligase</keyword>
<dbReference type="EMBL" id="CAADRA010006461">
    <property type="protein sequence ID" value="VFT95779.1"/>
    <property type="molecule type" value="Genomic_DNA"/>
</dbReference>
<dbReference type="InterPro" id="IPR002307">
    <property type="entry name" value="Tyr-tRNA-ligase"/>
</dbReference>
<dbReference type="EMBL" id="VJMH01006440">
    <property type="protein sequence ID" value="KAF0689497.1"/>
    <property type="molecule type" value="Genomic_DNA"/>
</dbReference>
<evidence type="ECO:0000256" key="1">
    <source>
        <dbReference type="ARBA" id="ARBA00013160"/>
    </source>
</evidence>
<evidence type="ECO:0000256" key="4">
    <source>
        <dbReference type="ARBA" id="ARBA00022840"/>
    </source>
</evidence>
<feature type="domain" description="Tyrosine--tRNA ligase SYY-like C-terminal" evidence="12">
    <location>
        <begin position="374"/>
        <end position="422"/>
    </location>
</feature>
<protein>
    <recommendedName>
        <fullName evidence="1 11">Tyrosine--tRNA ligase</fullName>
        <ecNumber evidence="1 11">6.1.1.1</ecNumber>
    </recommendedName>
    <alternativeName>
        <fullName evidence="8 11">Tyrosyl-tRNA synthetase</fullName>
    </alternativeName>
</protein>
<dbReference type="Proteomes" id="UP000332933">
    <property type="component" value="Unassembled WGS sequence"/>
</dbReference>
<dbReference type="PRINTS" id="PR01040">
    <property type="entry name" value="TRNASYNTHTYR"/>
</dbReference>
<evidence type="ECO:0000259" key="12">
    <source>
        <dbReference type="Pfam" id="PF22421"/>
    </source>
</evidence>
<dbReference type="HAMAP" id="MF_02006">
    <property type="entry name" value="Tyr_tRNA_synth_type1"/>
    <property type="match status" value="1"/>
</dbReference>
<keyword evidence="6 11" id="KW-0648">Protein biosynthesis</keyword>
<dbReference type="PANTHER" id="PTHR11766:SF0">
    <property type="entry name" value="TYROSINE--TRNA LIGASE, MITOCHONDRIAL"/>
    <property type="match status" value="1"/>
</dbReference>
<dbReference type="InterPro" id="IPR036986">
    <property type="entry name" value="S4_RNA-bd_sf"/>
</dbReference>
<dbReference type="InterPro" id="IPR054608">
    <property type="entry name" value="SYY-like_C"/>
</dbReference>
<dbReference type="NCBIfam" id="TIGR00234">
    <property type="entry name" value="tyrS"/>
    <property type="match status" value="1"/>
</dbReference>
<keyword evidence="5 10" id="KW-0694">RNA-binding</keyword>
<dbReference type="GO" id="GO:0006437">
    <property type="term" value="P:tyrosyl-tRNA aminoacylation"/>
    <property type="evidence" value="ECO:0007669"/>
    <property type="project" value="InterPro"/>
</dbReference>
<dbReference type="GO" id="GO:0005739">
    <property type="term" value="C:mitochondrion"/>
    <property type="evidence" value="ECO:0007669"/>
    <property type="project" value="TreeGrafter"/>
</dbReference>
<evidence type="ECO:0000313" key="14">
    <source>
        <dbReference type="EMBL" id="VFT95779.1"/>
    </source>
</evidence>
<proteinExistence type="inferred from homology"/>
<evidence type="ECO:0000256" key="7">
    <source>
        <dbReference type="ARBA" id="ARBA00023146"/>
    </source>
</evidence>
<gene>
    <name evidence="14" type="primary">Aste57867_19054</name>
    <name evidence="13" type="ORF">As57867_018990</name>
    <name evidence="14" type="ORF">ASTE57867_19054</name>
</gene>
<evidence type="ECO:0000313" key="15">
    <source>
        <dbReference type="Proteomes" id="UP000332933"/>
    </source>
</evidence>
<keyword evidence="7 11" id="KW-0030">Aminoacyl-tRNA synthetase</keyword>
<sequence length="425" mass="46100">MSRALHALRQRGLLAGLTHEHAGSVLDTAIAKHQAASGKAVGVYCGFDPTASSLHVGNLVTVMALRHFQLAGVKPIVLVGGATGMIGDPSMRSDERVMLTADAVAENARNLVDSLQKVLDFDSPHVGAVVANNLSWHGSMSAVDWMRDCGRFARVNSMLARDSVKRRLESDTGLSFLEFSYQLFQAYDFLHLSRHENCLVQVGGSDQWGNIVSGTDLVRRADGNEVYGVTLPLLTTAAGEKYGKSAGNAIWLDRTKTSVYDFYQYFIRSDDADVATLLRTFTFLELDAIDAILVDHATQPEKRVAQQVLADHMTTMIHGDDALKQAQQAAKVLFGGSCDGLSAADILAIDAPCMQLPSDQVMERKVIDVVAAIAEARRLIKAGGLYVNNVRVESDQATIAAAHVIDGQVFLVRTGKRNYHVVHVK</sequence>
<dbReference type="Gene3D" id="3.40.50.620">
    <property type="entry name" value="HUPs"/>
    <property type="match status" value="1"/>
</dbReference>
<evidence type="ECO:0000256" key="6">
    <source>
        <dbReference type="ARBA" id="ARBA00022917"/>
    </source>
</evidence>
<dbReference type="Gene3D" id="3.10.290.10">
    <property type="entry name" value="RNA-binding S4 domain"/>
    <property type="match status" value="1"/>
</dbReference>
<comment type="catalytic activity">
    <reaction evidence="9 11">
        <text>tRNA(Tyr) + L-tyrosine + ATP = L-tyrosyl-tRNA(Tyr) + AMP + diphosphate + H(+)</text>
        <dbReference type="Rhea" id="RHEA:10220"/>
        <dbReference type="Rhea" id="RHEA-COMP:9706"/>
        <dbReference type="Rhea" id="RHEA-COMP:9707"/>
        <dbReference type="ChEBI" id="CHEBI:15378"/>
        <dbReference type="ChEBI" id="CHEBI:30616"/>
        <dbReference type="ChEBI" id="CHEBI:33019"/>
        <dbReference type="ChEBI" id="CHEBI:58315"/>
        <dbReference type="ChEBI" id="CHEBI:78442"/>
        <dbReference type="ChEBI" id="CHEBI:78536"/>
        <dbReference type="ChEBI" id="CHEBI:456215"/>
        <dbReference type="EC" id="6.1.1.1"/>
    </reaction>
</comment>
<keyword evidence="3 11" id="KW-0547">Nucleotide-binding</keyword>
<evidence type="ECO:0000256" key="8">
    <source>
        <dbReference type="ARBA" id="ARBA00033323"/>
    </source>
</evidence>
<keyword evidence="4 11" id="KW-0067">ATP-binding</keyword>
<dbReference type="InterPro" id="IPR024088">
    <property type="entry name" value="Tyr-tRNA-ligase_bac-type"/>
</dbReference>
<dbReference type="EC" id="6.1.1.1" evidence="1 11"/>
<organism evidence="14 15">
    <name type="scientific">Aphanomyces stellatus</name>
    <dbReference type="NCBI Taxonomy" id="120398"/>
    <lineage>
        <taxon>Eukaryota</taxon>
        <taxon>Sar</taxon>
        <taxon>Stramenopiles</taxon>
        <taxon>Oomycota</taxon>
        <taxon>Saprolegniomycetes</taxon>
        <taxon>Saprolegniales</taxon>
        <taxon>Verrucalvaceae</taxon>
        <taxon>Aphanomyces</taxon>
    </lineage>
</organism>
<evidence type="ECO:0000256" key="5">
    <source>
        <dbReference type="ARBA" id="ARBA00022884"/>
    </source>
</evidence>
<dbReference type="Pfam" id="PF00579">
    <property type="entry name" value="tRNA-synt_1b"/>
    <property type="match status" value="1"/>
</dbReference>
<reference evidence="14 15" key="1">
    <citation type="submission" date="2019-03" db="EMBL/GenBank/DDBJ databases">
        <authorList>
            <person name="Gaulin E."/>
            <person name="Dumas B."/>
        </authorList>
    </citation>
    <scope>NUCLEOTIDE SEQUENCE [LARGE SCALE GENOMIC DNA]</scope>
    <source>
        <strain evidence="14">CBS 568.67</strain>
    </source>
</reference>
<keyword evidence="15" id="KW-1185">Reference proteome</keyword>
<dbReference type="InterPro" id="IPR002305">
    <property type="entry name" value="aa-tRNA-synth_Ic"/>
</dbReference>